<dbReference type="EMBL" id="JABFAF010269256">
    <property type="protein sequence ID" value="MBA0877754.1"/>
    <property type="molecule type" value="Genomic_DNA"/>
</dbReference>
<proteinExistence type="predicted"/>
<dbReference type="InterPro" id="IPR052929">
    <property type="entry name" value="RNase_H-like_EbsB-rel"/>
</dbReference>
<reference evidence="2 3" key="1">
    <citation type="journal article" date="2019" name="Genome Biol. Evol.">
        <title>Insights into the evolution of the New World diploid cottons (Gossypium, subgenus Houzingenia) based on genome sequencing.</title>
        <authorList>
            <person name="Grover C.E."/>
            <person name="Arick M.A. 2nd"/>
            <person name="Thrash A."/>
            <person name="Conover J.L."/>
            <person name="Sanders W.S."/>
            <person name="Peterson D.G."/>
            <person name="Frelichowski J.E."/>
            <person name="Scheffler J.A."/>
            <person name="Scheffler B.E."/>
            <person name="Wendel J.F."/>
        </authorList>
    </citation>
    <scope>NUCLEOTIDE SEQUENCE [LARGE SCALE GENOMIC DNA]</scope>
    <source>
        <strain evidence="2">1</strain>
        <tissue evidence="2">Leaf</tissue>
    </source>
</reference>
<dbReference type="GO" id="GO:0003676">
    <property type="term" value="F:nucleic acid binding"/>
    <property type="evidence" value="ECO:0007669"/>
    <property type="project" value="InterPro"/>
</dbReference>
<organism evidence="2 3">
    <name type="scientific">Gossypium schwendimanii</name>
    <name type="common">Cotton</name>
    <dbReference type="NCBI Taxonomy" id="34291"/>
    <lineage>
        <taxon>Eukaryota</taxon>
        <taxon>Viridiplantae</taxon>
        <taxon>Streptophyta</taxon>
        <taxon>Embryophyta</taxon>
        <taxon>Tracheophyta</taxon>
        <taxon>Spermatophyta</taxon>
        <taxon>Magnoliopsida</taxon>
        <taxon>eudicotyledons</taxon>
        <taxon>Gunneridae</taxon>
        <taxon>Pentapetalae</taxon>
        <taxon>rosids</taxon>
        <taxon>malvids</taxon>
        <taxon>Malvales</taxon>
        <taxon>Malvaceae</taxon>
        <taxon>Malvoideae</taxon>
        <taxon>Gossypium</taxon>
    </lineage>
</organism>
<keyword evidence="3" id="KW-1185">Reference proteome</keyword>
<dbReference type="CDD" id="cd06222">
    <property type="entry name" value="RNase_H_like"/>
    <property type="match status" value="1"/>
</dbReference>
<dbReference type="PANTHER" id="PTHR47074:SF61">
    <property type="entry name" value="RNASE H TYPE-1 DOMAIN-CONTAINING PROTEIN"/>
    <property type="match status" value="1"/>
</dbReference>
<evidence type="ECO:0000313" key="3">
    <source>
        <dbReference type="Proteomes" id="UP000593576"/>
    </source>
</evidence>
<gene>
    <name evidence="2" type="ORF">Goshw_026330</name>
</gene>
<dbReference type="GO" id="GO:0004523">
    <property type="term" value="F:RNA-DNA hybrid ribonuclease activity"/>
    <property type="evidence" value="ECO:0007669"/>
    <property type="project" value="InterPro"/>
</dbReference>
<dbReference type="AlphaFoldDB" id="A0A7J9N3L7"/>
<dbReference type="InterPro" id="IPR002156">
    <property type="entry name" value="RNaseH_domain"/>
</dbReference>
<protein>
    <recommendedName>
        <fullName evidence="1">RNase H type-1 domain-containing protein</fullName>
    </recommendedName>
</protein>
<dbReference type="Gene3D" id="3.30.420.10">
    <property type="entry name" value="Ribonuclease H-like superfamily/Ribonuclease H"/>
    <property type="match status" value="1"/>
</dbReference>
<dbReference type="InterPro" id="IPR044730">
    <property type="entry name" value="RNase_H-like_dom_plant"/>
</dbReference>
<comment type="caution">
    <text evidence="2">The sequence shown here is derived from an EMBL/GenBank/DDBJ whole genome shotgun (WGS) entry which is preliminary data.</text>
</comment>
<accession>A0A7J9N3L7</accession>
<dbReference type="PANTHER" id="PTHR47074">
    <property type="entry name" value="BNAC02G40300D PROTEIN"/>
    <property type="match status" value="1"/>
</dbReference>
<dbReference type="InterPro" id="IPR012337">
    <property type="entry name" value="RNaseH-like_sf"/>
</dbReference>
<evidence type="ECO:0000313" key="2">
    <source>
        <dbReference type="EMBL" id="MBA0877754.1"/>
    </source>
</evidence>
<dbReference type="Pfam" id="PF13456">
    <property type="entry name" value="RVT_3"/>
    <property type="match status" value="1"/>
</dbReference>
<sequence>MIHWNPPPSNWVKVNVDAGFSAAKQLTTSGFVIRNEEGLILGSGFRVHNLVTTATMAEAIAALHGLQFASDMGFSHVILESDSKLTIKNLTFPGGDYSETRSVTFDVKVWARSFSGCRFEFTARQGNSVTHALAEEGMRRLEDCF</sequence>
<dbReference type="Proteomes" id="UP000593576">
    <property type="component" value="Unassembled WGS sequence"/>
</dbReference>
<dbReference type="OrthoDB" id="998265at2759"/>
<evidence type="ECO:0000259" key="1">
    <source>
        <dbReference type="Pfam" id="PF13456"/>
    </source>
</evidence>
<name>A0A7J9N3L7_GOSSC</name>
<feature type="domain" description="RNase H type-1" evidence="1">
    <location>
        <begin position="15"/>
        <end position="136"/>
    </location>
</feature>
<dbReference type="InterPro" id="IPR036397">
    <property type="entry name" value="RNaseH_sf"/>
</dbReference>
<dbReference type="SUPFAM" id="SSF53098">
    <property type="entry name" value="Ribonuclease H-like"/>
    <property type="match status" value="1"/>
</dbReference>